<dbReference type="OrthoDB" id="6402870at2"/>
<sequence>MKIRALIKTLTVTLSALIVSGCSEYGDFTQEQICRASVAAIKGKSPSIMIVDKRVVEAETELDIFHISYKRPDDGKKWHYRCKVDKTRAVWSQGKDGRWRDQAQDPTVRFEIEGDEIKINETFPDGSASFDVTYNIYMLGGKS</sequence>
<evidence type="ECO:0000313" key="1">
    <source>
        <dbReference type="EMBL" id="KXF79905.1"/>
    </source>
</evidence>
<dbReference type="PROSITE" id="PS51257">
    <property type="entry name" value="PROKAR_LIPOPROTEIN"/>
    <property type="match status" value="1"/>
</dbReference>
<organism evidence="1 2">
    <name type="scientific">Enterovibrio coralii</name>
    <dbReference type="NCBI Taxonomy" id="294935"/>
    <lineage>
        <taxon>Bacteria</taxon>
        <taxon>Pseudomonadati</taxon>
        <taxon>Pseudomonadota</taxon>
        <taxon>Gammaproteobacteria</taxon>
        <taxon>Vibrionales</taxon>
        <taxon>Vibrionaceae</taxon>
        <taxon>Enterovibrio</taxon>
    </lineage>
</organism>
<name>A0A135I398_9GAMM</name>
<dbReference type="AlphaFoldDB" id="A0A135I398"/>
<protein>
    <recommendedName>
        <fullName evidence="3">Lipoprotein</fullName>
    </recommendedName>
</protein>
<proteinExistence type="predicted"/>
<comment type="caution">
    <text evidence="1">The sequence shown here is derived from an EMBL/GenBank/DDBJ whole genome shotgun (WGS) entry which is preliminary data.</text>
</comment>
<evidence type="ECO:0000313" key="2">
    <source>
        <dbReference type="Proteomes" id="UP000070529"/>
    </source>
</evidence>
<gene>
    <name evidence="1" type="ORF">ATN88_11640</name>
</gene>
<dbReference type="EMBL" id="LNTY01000059">
    <property type="protein sequence ID" value="KXF79905.1"/>
    <property type="molecule type" value="Genomic_DNA"/>
</dbReference>
<keyword evidence="2" id="KW-1185">Reference proteome</keyword>
<evidence type="ECO:0008006" key="3">
    <source>
        <dbReference type="Google" id="ProtNLM"/>
    </source>
</evidence>
<reference evidence="1 2" key="1">
    <citation type="submission" date="2015-11" db="EMBL/GenBank/DDBJ databases">
        <title>Genomic Taxonomy of the Vibrionaceae.</title>
        <authorList>
            <person name="Gomez-Gil B."/>
            <person name="Enciso-Ibarra J."/>
        </authorList>
    </citation>
    <scope>NUCLEOTIDE SEQUENCE [LARGE SCALE GENOMIC DNA]</scope>
    <source>
        <strain evidence="1 2">CAIM 912</strain>
    </source>
</reference>
<dbReference type="Proteomes" id="UP000070529">
    <property type="component" value="Unassembled WGS sequence"/>
</dbReference>
<accession>A0A135I398</accession>
<dbReference type="RefSeq" id="WP_067419849.1">
    <property type="nucleotide sequence ID" value="NZ_LNTY01000059.1"/>
</dbReference>
<dbReference type="STRING" id="294935.ATN88_11640"/>